<dbReference type="EMBL" id="JBHSEF010000022">
    <property type="protein sequence ID" value="MFC4355142.1"/>
    <property type="molecule type" value="Genomic_DNA"/>
</dbReference>
<proteinExistence type="predicted"/>
<accession>A0ABV8UV00</accession>
<dbReference type="PANTHER" id="PTHR30373">
    <property type="entry name" value="UPF0603 PROTEIN YGCG"/>
    <property type="match status" value="1"/>
</dbReference>
<comment type="caution">
    <text evidence="3">The sequence shown here is derived from an EMBL/GenBank/DDBJ whole genome shotgun (WGS) entry which is preliminary data.</text>
</comment>
<keyword evidence="1" id="KW-0812">Transmembrane</keyword>
<reference evidence="4" key="1">
    <citation type="journal article" date="2019" name="Int. J. Syst. Evol. Microbiol.">
        <title>The Global Catalogue of Microorganisms (GCM) 10K type strain sequencing project: providing services to taxonomists for standard genome sequencing and annotation.</title>
        <authorList>
            <consortium name="The Broad Institute Genomics Platform"/>
            <consortium name="The Broad Institute Genome Sequencing Center for Infectious Disease"/>
            <person name="Wu L."/>
            <person name="Ma J."/>
        </authorList>
    </citation>
    <scope>NUCLEOTIDE SEQUENCE [LARGE SCALE GENOMIC DNA]</scope>
    <source>
        <strain evidence="4">CCUG 50353</strain>
    </source>
</reference>
<evidence type="ECO:0000259" key="2">
    <source>
        <dbReference type="Pfam" id="PF04536"/>
    </source>
</evidence>
<dbReference type="InterPro" id="IPR007621">
    <property type="entry name" value="TPM_dom"/>
</dbReference>
<sequence>MKTSFRVWMFLLFFLTLPFIVWADVPEPLPGESYVHDFYNVIPEDLEQHLEQLGLDLDQGTSAQLVVVTVESLEGQDENSYAVEMIRDWGIGSADEDNGVLFLLEMDPNKVGDRAVYIAVGQALEGRLPDGKIGRILDEYTFPFLEAGDVEGAIQSTYEILYQEIADEYGYTGEAVAPTRPSSNEGGISPLTILILVVIFYFIVSIFGNNGRGGGRGGGPQGRGGRGGPFIFGPGSFGGSGKSGGGFGGGFGGFGGGSAGGGGAGRKW</sequence>
<gene>
    <name evidence="3" type="ORF">ACFO0S_08795</name>
</gene>
<organism evidence="3 4">
    <name type="scientific">Chryseomicrobium palamuruense</name>
    <dbReference type="NCBI Taxonomy" id="682973"/>
    <lineage>
        <taxon>Bacteria</taxon>
        <taxon>Bacillati</taxon>
        <taxon>Bacillota</taxon>
        <taxon>Bacilli</taxon>
        <taxon>Bacillales</taxon>
        <taxon>Caryophanaceae</taxon>
        <taxon>Chryseomicrobium</taxon>
    </lineage>
</organism>
<evidence type="ECO:0000313" key="3">
    <source>
        <dbReference type="EMBL" id="MFC4355142.1"/>
    </source>
</evidence>
<feature type="domain" description="TPM" evidence="2">
    <location>
        <begin position="35"/>
        <end position="161"/>
    </location>
</feature>
<dbReference type="Proteomes" id="UP001595733">
    <property type="component" value="Unassembled WGS sequence"/>
</dbReference>
<dbReference type="Pfam" id="PF04536">
    <property type="entry name" value="TPM_phosphatase"/>
    <property type="match status" value="1"/>
</dbReference>
<dbReference type="RefSeq" id="WP_378141503.1">
    <property type="nucleotide sequence ID" value="NZ_JBHSEF010000022.1"/>
</dbReference>
<feature type="transmembrane region" description="Helical" evidence="1">
    <location>
        <begin position="188"/>
        <end position="207"/>
    </location>
</feature>
<keyword evidence="1" id="KW-1133">Transmembrane helix</keyword>
<keyword evidence="1" id="KW-0472">Membrane</keyword>
<name>A0ABV8UV00_9BACL</name>
<dbReference type="Gene3D" id="3.10.310.50">
    <property type="match status" value="1"/>
</dbReference>
<protein>
    <submittedName>
        <fullName evidence="3">TPM domain-containing protein</fullName>
    </submittedName>
</protein>
<evidence type="ECO:0000256" key="1">
    <source>
        <dbReference type="SAM" id="Phobius"/>
    </source>
</evidence>
<evidence type="ECO:0000313" key="4">
    <source>
        <dbReference type="Proteomes" id="UP001595733"/>
    </source>
</evidence>
<keyword evidence="4" id="KW-1185">Reference proteome</keyword>
<dbReference type="PANTHER" id="PTHR30373:SF2">
    <property type="entry name" value="UPF0603 PROTEIN YGCG"/>
    <property type="match status" value="1"/>
</dbReference>